<name>A0ABU0JNF1_HATLI</name>
<feature type="transmembrane region" description="Helical" evidence="14">
    <location>
        <begin position="12"/>
        <end position="33"/>
    </location>
</feature>
<evidence type="ECO:0000256" key="9">
    <source>
        <dbReference type="ARBA" id="ARBA00022777"/>
    </source>
</evidence>
<evidence type="ECO:0000256" key="13">
    <source>
        <dbReference type="ARBA" id="ARBA00023136"/>
    </source>
</evidence>
<keyword evidence="12" id="KW-0902">Two-component regulatory system</keyword>
<evidence type="ECO:0000256" key="6">
    <source>
        <dbReference type="ARBA" id="ARBA00022679"/>
    </source>
</evidence>
<dbReference type="InterPro" id="IPR003660">
    <property type="entry name" value="HAMP_dom"/>
</dbReference>
<evidence type="ECO:0000256" key="2">
    <source>
        <dbReference type="ARBA" id="ARBA00004651"/>
    </source>
</evidence>
<comment type="subcellular location">
    <subcellularLocation>
        <location evidence="2">Cell membrane</location>
        <topology evidence="2">Multi-pass membrane protein</topology>
    </subcellularLocation>
</comment>
<dbReference type="SMART" id="SM00387">
    <property type="entry name" value="HATPase_c"/>
    <property type="match status" value="1"/>
</dbReference>
<evidence type="ECO:0000259" key="15">
    <source>
        <dbReference type="PROSITE" id="PS50109"/>
    </source>
</evidence>
<evidence type="ECO:0000256" key="12">
    <source>
        <dbReference type="ARBA" id="ARBA00023012"/>
    </source>
</evidence>
<evidence type="ECO:0000313" key="17">
    <source>
        <dbReference type="EMBL" id="MDQ0478590.1"/>
    </source>
</evidence>
<evidence type="ECO:0000256" key="3">
    <source>
        <dbReference type="ARBA" id="ARBA00012438"/>
    </source>
</evidence>
<keyword evidence="13 14" id="KW-0472">Membrane</keyword>
<dbReference type="InterPro" id="IPR003661">
    <property type="entry name" value="HisK_dim/P_dom"/>
</dbReference>
<dbReference type="SUPFAM" id="SSF47384">
    <property type="entry name" value="Homodimeric domain of signal transducing histidine kinase"/>
    <property type="match status" value="1"/>
</dbReference>
<evidence type="ECO:0000256" key="11">
    <source>
        <dbReference type="ARBA" id="ARBA00022989"/>
    </source>
</evidence>
<dbReference type="PANTHER" id="PTHR45528:SF1">
    <property type="entry name" value="SENSOR HISTIDINE KINASE CPXA"/>
    <property type="match status" value="1"/>
</dbReference>
<keyword evidence="18" id="KW-1185">Reference proteome</keyword>
<protein>
    <recommendedName>
        <fullName evidence="3">histidine kinase</fullName>
        <ecNumber evidence="3">2.7.13.3</ecNumber>
    </recommendedName>
</protein>
<organism evidence="17 18">
    <name type="scientific">Hathewaya limosa</name>
    <name type="common">Clostridium limosum</name>
    <dbReference type="NCBI Taxonomy" id="1536"/>
    <lineage>
        <taxon>Bacteria</taxon>
        <taxon>Bacillati</taxon>
        <taxon>Bacillota</taxon>
        <taxon>Clostridia</taxon>
        <taxon>Eubacteriales</taxon>
        <taxon>Clostridiaceae</taxon>
        <taxon>Hathewaya</taxon>
    </lineage>
</organism>
<gene>
    <name evidence="17" type="ORF">QOZ93_000299</name>
</gene>
<dbReference type="InterPro" id="IPR003594">
    <property type="entry name" value="HATPase_dom"/>
</dbReference>
<dbReference type="EMBL" id="JAUSWN010000002">
    <property type="protein sequence ID" value="MDQ0478590.1"/>
    <property type="molecule type" value="Genomic_DNA"/>
</dbReference>
<evidence type="ECO:0000256" key="14">
    <source>
        <dbReference type="SAM" id="Phobius"/>
    </source>
</evidence>
<dbReference type="PANTHER" id="PTHR45528">
    <property type="entry name" value="SENSOR HISTIDINE KINASE CPXA"/>
    <property type="match status" value="1"/>
</dbReference>
<dbReference type="Proteomes" id="UP001224418">
    <property type="component" value="Unassembled WGS sequence"/>
</dbReference>
<dbReference type="Gene3D" id="3.30.565.10">
    <property type="entry name" value="Histidine kinase-like ATPase, C-terminal domain"/>
    <property type="match status" value="1"/>
</dbReference>
<evidence type="ECO:0000256" key="7">
    <source>
        <dbReference type="ARBA" id="ARBA00022692"/>
    </source>
</evidence>
<keyword evidence="5" id="KW-0597">Phosphoprotein</keyword>
<feature type="domain" description="Histidine kinase" evidence="15">
    <location>
        <begin position="256"/>
        <end position="471"/>
    </location>
</feature>
<dbReference type="GO" id="GO:0016301">
    <property type="term" value="F:kinase activity"/>
    <property type="evidence" value="ECO:0007669"/>
    <property type="project" value="UniProtKB-KW"/>
</dbReference>
<feature type="domain" description="HAMP" evidence="16">
    <location>
        <begin position="196"/>
        <end position="248"/>
    </location>
</feature>
<evidence type="ECO:0000256" key="4">
    <source>
        <dbReference type="ARBA" id="ARBA00022475"/>
    </source>
</evidence>
<dbReference type="CDD" id="cd00075">
    <property type="entry name" value="HATPase"/>
    <property type="match status" value="1"/>
</dbReference>
<keyword evidence="11 14" id="KW-1133">Transmembrane helix</keyword>
<dbReference type="InterPro" id="IPR005467">
    <property type="entry name" value="His_kinase_dom"/>
</dbReference>
<accession>A0ABU0JNF1</accession>
<dbReference type="Pfam" id="PF00512">
    <property type="entry name" value="HisKA"/>
    <property type="match status" value="1"/>
</dbReference>
<dbReference type="SUPFAM" id="SSF55874">
    <property type="entry name" value="ATPase domain of HSP90 chaperone/DNA topoisomerase II/histidine kinase"/>
    <property type="match status" value="1"/>
</dbReference>
<dbReference type="InterPro" id="IPR036097">
    <property type="entry name" value="HisK_dim/P_sf"/>
</dbReference>
<dbReference type="SUPFAM" id="SSF158472">
    <property type="entry name" value="HAMP domain-like"/>
    <property type="match status" value="1"/>
</dbReference>
<dbReference type="PROSITE" id="PS50109">
    <property type="entry name" value="HIS_KIN"/>
    <property type="match status" value="1"/>
</dbReference>
<reference evidence="17 18" key="1">
    <citation type="submission" date="2023-07" db="EMBL/GenBank/DDBJ databases">
        <title>Genomic Encyclopedia of Type Strains, Phase IV (KMG-IV): sequencing the most valuable type-strain genomes for metagenomic binning, comparative biology and taxonomic classification.</title>
        <authorList>
            <person name="Goeker M."/>
        </authorList>
    </citation>
    <scope>NUCLEOTIDE SEQUENCE [LARGE SCALE GENOMIC DNA]</scope>
    <source>
        <strain evidence="17 18">DSM 1400</strain>
    </source>
</reference>
<keyword evidence="9 17" id="KW-0418">Kinase</keyword>
<dbReference type="PROSITE" id="PS50885">
    <property type="entry name" value="HAMP"/>
    <property type="match status" value="1"/>
</dbReference>
<dbReference type="EC" id="2.7.13.3" evidence="3"/>
<dbReference type="CDD" id="cd00082">
    <property type="entry name" value="HisKA"/>
    <property type="match status" value="1"/>
</dbReference>
<keyword evidence="10" id="KW-0067">ATP-binding</keyword>
<dbReference type="InterPro" id="IPR036890">
    <property type="entry name" value="HATPase_C_sf"/>
</dbReference>
<dbReference type="Pfam" id="PF02518">
    <property type="entry name" value="HATPase_c"/>
    <property type="match status" value="1"/>
</dbReference>
<comment type="caution">
    <text evidence="17">The sequence shown here is derived from an EMBL/GenBank/DDBJ whole genome shotgun (WGS) entry which is preliminary data.</text>
</comment>
<dbReference type="Pfam" id="PF00672">
    <property type="entry name" value="HAMP"/>
    <property type="match status" value="1"/>
</dbReference>
<keyword evidence="6" id="KW-0808">Transferase</keyword>
<evidence type="ECO:0000256" key="5">
    <source>
        <dbReference type="ARBA" id="ARBA00022553"/>
    </source>
</evidence>
<comment type="catalytic activity">
    <reaction evidence="1">
        <text>ATP + protein L-histidine = ADP + protein N-phospho-L-histidine.</text>
        <dbReference type="EC" id="2.7.13.3"/>
    </reaction>
</comment>
<dbReference type="RefSeq" id="WP_111944164.1">
    <property type="nucleotide sequence ID" value="NZ_BAAACJ010000008.1"/>
</dbReference>
<dbReference type="SMART" id="SM00304">
    <property type="entry name" value="HAMP"/>
    <property type="match status" value="1"/>
</dbReference>
<dbReference type="InterPro" id="IPR050398">
    <property type="entry name" value="HssS/ArlS-like"/>
</dbReference>
<dbReference type="SMART" id="SM00388">
    <property type="entry name" value="HisKA"/>
    <property type="match status" value="1"/>
</dbReference>
<evidence type="ECO:0000256" key="1">
    <source>
        <dbReference type="ARBA" id="ARBA00000085"/>
    </source>
</evidence>
<dbReference type="Gene3D" id="6.10.340.10">
    <property type="match status" value="1"/>
</dbReference>
<dbReference type="CDD" id="cd06225">
    <property type="entry name" value="HAMP"/>
    <property type="match status" value="1"/>
</dbReference>
<evidence type="ECO:0000256" key="10">
    <source>
        <dbReference type="ARBA" id="ARBA00022840"/>
    </source>
</evidence>
<proteinExistence type="predicted"/>
<evidence type="ECO:0000259" key="16">
    <source>
        <dbReference type="PROSITE" id="PS50885"/>
    </source>
</evidence>
<keyword evidence="8" id="KW-0547">Nucleotide-binding</keyword>
<feature type="transmembrane region" description="Helical" evidence="14">
    <location>
        <begin position="174"/>
        <end position="193"/>
    </location>
</feature>
<evidence type="ECO:0000313" key="18">
    <source>
        <dbReference type="Proteomes" id="UP001224418"/>
    </source>
</evidence>
<keyword evidence="4" id="KW-1003">Cell membrane</keyword>
<sequence length="471" mass="54641">MRKKGLFTKMLATYTLIISLSFVILAAFLSFWFENYYFEQRTKQLESQAPILSQLAVRYIRNDITPEAVEETLHFVGNYLNADIWLVDSWGYIYSVSEYSHKKLIGTQLFINDVKDLKHNKILDKKSSYGEVYETLVHSIEIPVITHDRKFLGAIVMNTPMNQITDPLNRFYEIIWISAVFAIIISCFVIYAFSQRIILTPLGEINDVARKISKGEVDKRVTIRTNDEIGELASSFNYMADFLEKIEDNRRQFISNVSHEIRSPITSIKGFIGGIIDGVIPKEKETYYLKLAHEEIQRLTRLVNELLDISALQDGKFKLIIEDIDINEIIRITVLKFETRIKEKNLTVDVYFDSDKLMVRADKDRIIQVLTNLLDNAIKYSEQDAEIKINAKSKSKQAIISVYNDSKPIPDEELKKLWERFYKRDKSRTSKMSTGLGLSIVREILSQLDQEIWVENEDKGVCFTFTLDKSK</sequence>
<dbReference type="Gene3D" id="1.10.287.130">
    <property type="match status" value="1"/>
</dbReference>
<keyword evidence="7 14" id="KW-0812">Transmembrane</keyword>
<evidence type="ECO:0000256" key="8">
    <source>
        <dbReference type="ARBA" id="ARBA00022741"/>
    </source>
</evidence>